<accession>A0A0W0VFL0</accession>
<reference evidence="2 3" key="1">
    <citation type="submission" date="2015-11" db="EMBL/GenBank/DDBJ databases">
        <title>Genomic analysis of 38 Legionella species identifies large and diverse effector repertoires.</title>
        <authorList>
            <person name="Burstein D."/>
            <person name="Amaro F."/>
            <person name="Zusman T."/>
            <person name="Lifshitz Z."/>
            <person name="Cohen O."/>
            <person name="Gilbert J.A."/>
            <person name="Pupko T."/>
            <person name="Shuman H.A."/>
            <person name="Segal G."/>
        </authorList>
    </citation>
    <scope>NUCLEOTIDE SEQUENCE [LARGE SCALE GENOMIC DNA]</scope>
    <source>
        <strain evidence="2 3">BL-540</strain>
    </source>
</reference>
<proteinExistence type="predicted"/>
<evidence type="ECO:0000313" key="3">
    <source>
        <dbReference type="Proteomes" id="UP000055035"/>
    </source>
</evidence>
<dbReference type="SUPFAM" id="SSF53448">
    <property type="entry name" value="Nucleotide-diphospho-sugar transferases"/>
    <property type="match status" value="1"/>
</dbReference>
<dbReference type="GO" id="GO:0016758">
    <property type="term" value="F:hexosyltransferase activity"/>
    <property type="evidence" value="ECO:0007669"/>
    <property type="project" value="UniProtKB-ARBA"/>
</dbReference>
<dbReference type="PATRIC" id="fig|456.5.peg.189"/>
<dbReference type="AlphaFoldDB" id="A0A0W0VFL0"/>
<keyword evidence="3" id="KW-1185">Reference proteome</keyword>
<dbReference type="Gene3D" id="3.90.550.10">
    <property type="entry name" value="Spore Coat Polysaccharide Biosynthesis Protein SpsA, Chain A"/>
    <property type="match status" value="1"/>
</dbReference>
<dbReference type="OrthoDB" id="8742915at2"/>
<dbReference type="STRING" id="456.Ljor_0172"/>
<sequence>MSKATVVISCFNQEEYIEECLNSVLAQKTDFDFDILISDDCSTDGTQEIIQKYQASHPQQITCILRDQNIGAGKNYIEAHKAATGDIIFHLDGDDIMLAGKMQKQFDAFHDGSVNLVFHKALYFSDDNRYQAETGNAGSLSESIVYFNAKDLALWGTVAVHSSYAYRKLARKTMDPGRDFMEWFFAMDSLLPSGKGVYLNELLVKYRCNPKGNAYLASKAGRLKAYNIYFNDVFHYFKTEPALRRELYSNCLVTALAMLKGRCGFAKGLPLFLLSNLHYFRPNKFKRTLQMRSSVAPAKKIR</sequence>
<protein>
    <submittedName>
        <fullName evidence="2">Glycosyltransferase</fullName>
    </submittedName>
</protein>
<dbReference type="EMBL" id="LNYJ01000003">
    <property type="protein sequence ID" value="KTD18949.1"/>
    <property type="molecule type" value="Genomic_DNA"/>
</dbReference>
<evidence type="ECO:0000259" key="1">
    <source>
        <dbReference type="Pfam" id="PF00535"/>
    </source>
</evidence>
<dbReference type="InterPro" id="IPR001173">
    <property type="entry name" value="Glyco_trans_2-like"/>
</dbReference>
<dbReference type="PANTHER" id="PTHR22916">
    <property type="entry name" value="GLYCOSYLTRANSFERASE"/>
    <property type="match status" value="1"/>
</dbReference>
<dbReference type="Proteomes" id="UP000055035">
    <property type="component" value="Unassembled WGS sequence"/>
</dbReference>
<dbReference type="RefSeq" id="WP_058469758.1">
    <property type="nucleotide sequence ID" value="NZ_CAAAIC010000005.1"/>
</dbReference>
<dbReference type="InterPro" id="IPR029044">
    <property type="entry name" value="Nucleotide-diphossugar_trans"/>
</dbReference>
<gene>
    <name evidence="2" type="ORF">Ljor_0172</name>
</gene>
<dbReference type="Pfam" id="PF00535">
    <property type="entry name" value="Glycos_transf_2"/>
    <property type="match status" value="1"/>
</dbReference>
<comment type="caution">
    <text evidence="2">The sequence shown here is derived from an EMBL/GenBank/DDBJ whole genome shotgun (WGS) entry which is preliminary data.</text>
</comment>
<name>A0A0W0VFL0_9GAMM</name>
<keyword evidence="2" id="KW-0808">Transferase</keyword>
<evidence type="ECO:0000313" key="2">
    <source>
        <dbReference type="EMBL" id="KTD18949.1"/>
    </source>
</evidence>
<feature type="domain" description="Glycosyltransferase 2-like" evidence="1">
    <location>
        <begin position="5"/>
        <end position="141"/>
    </location>
</feature>
<organism evidence="2 3">
    <name type="scientific">Legionella jordanis</name>
    <dbReference type="NCBI Taxonomy" id="456"/>
    <lineage>
        <taxon>Bacteria</taxon>
        <taxon>Pseudomonadati</taxon>
        <taxon>Pseudomonadota</taxon>
        <taxon>Gammaproteobacteria</taxon>
        <taxon>Legionellales</taxon>
        <taxon>Legionellaceae</taxon>
        <taxon>Legionella</taxon>
    </lineage>
</organism>
<dbReference type="PANTHER" id="PTHR22916:SF3">
    <property type="entry name" value="UDP-GLCNAC:BETAGAL BETA-1,3-N-ACETYLGLUCOSAMINYLTRANSFERASE-LIKE PROTEIN 1"/>
    <property type="match status" value="1"/>
</dbReference>